<evidence type="ECO:0000313" key="7">
    <source>
        <dbReference type="EMBL" id="MDP9844065.1"/>
    </source>
</evidence>
<dbReference type="RefSeq" id="WP_307558644.1">
    <property type="nucleotide sequence ID" value="NZ_JAUSQU010000001.1"/>
</dbReference>
<name>A0ABT9QBC7_9ACTN</name>
<dbReference type="Proteomes" id="UP001225356">
    <property type="component" value="Unassembled WGS sequence"/>
</dbReference>
<gene>
    <name evidence="7" type="ORF">J2853_003276</name>
</gene>
<evidence type="ECO:0000256" key="4">
    <source>
        <dbReference type="ARBA" id="ARBA00023316"/>
    </source>
</evidence>
<feature type="signal peptide" evidence="5">
    <location>
        <begin position="1"/>
        <end position="20"/>
    </location>
</feature>
<feature type="domain" description="N-acetylmuramoyl-L-alanine amidase" evidence="6">
    <location>
        <begin position="222"/>
        <end position="351"/>
    </location>
</feature>
<evidence type="ECO:0000256" key="2">
    <source>
        <dbReference type="ARBA" id="ARBA00011901"/>
    </source>
</evidence>
<comment type="catalytic activity">
    <reaction evidence="1">
        <text>Hydrolyzes the link between N-acetylmuramoyl residues and L-amino acid residues in certain cell-wall glycopeptides.</text>
        <dbReference type="EC" id="3.5.1.28"/>
    </reaction>
</comment>
<accession>A0ABT9QBC7</accession>
<dbReference type="EMBL" id="JAUSQU010000001">
    <property type="protein sequence ID" value="MDP9844065.1"/>
    <property type="molecule type" value="Genomic_DNA"/>
</dbReference>
<dbReference type="InterPro" id="IPR023346">
    <property type="entry name" value="Lysozyme-like_dom_sf"/>
</dbReference>
<evidence type="ECO:0000256" key="5">
    <source>
        <dbReference type="SAM" id="SignalP"/>
    </source>
</evidence>
<dbReference type="InterPro" id="IPR051206">
    <property type="entry name" value="NAMLAA_amidase_2"/>
</dbReference>
<keyword evidence="4" id="KW-0961">Cell wall biogenesis/degradation</keyword>
<protein>
    <recommendedName>
        <fullName evidence="2">N-acetylmuramoyl-L-alanine amidase</fullName>
        <ecNumber evidence="2">3.5.1.28</ecNumber>
    </recommendedName>
</protein>
<organism evidence="7 8">
    <name type="scientific">Streptosporangium lutulentum</name>
    <dbReference type="NCBI Taxonomy" id="1461250"/>
    <lineage>
        <taxon>Bacteria</taxon>
        <taxon>Bacillati</taxon>
        <taxon>Actinomycetota</taxon>
        <taxon>Actinomycetes</taxon>
        <taxon>Streptosporangiales</taxon>
        <taxon>Streptosporangiaceae</taxon>
        <taxon>Streptosporangium</taxon>
    </lineage>
</organism>
<keyword evidence="5" id="KW-0732">Signal</keyword>
<dbReference type="InterPro" id="IPR002502">
    <property type="entry name" value="Amidase_domain"/>
</dbReference>
<reference evidence="7 8" key="1">
    <citation type="submission" date="2023-07" db="EMBL/GenBank/DDBJ databases">
        <title>Sequencing the genomes of 1000 actinobacteria strains.</title>
        <authorList>
            <person name="Klenk H.-P."/>
        </authorList>
    </citation>
    <scope>NUCLEOTIDE SEQUENCE [LARGE SCALE GENOMIC DNA]</scope>
    <source>
        <strain evidence="7 8">DSM 46740</strain>
    </source>
</reference>
<dbReference type="SUPFAM" id="SSF55846">
    <property type="entry name" value="N-acetylmuramoyl-L-alanine amidase-like"/>
    <property type="match status" value="1"/>
</dbReference>
<dbReference type="SUPFAM" id="SSF53955">
    <property type="entry name" value="Lysozyme-like"/>
    <property type="match status" value="1"/>
</dbReference>
<dbReference type="PANTHER" id="PTHR30417:SF1">
    <property type="entry name" value="N-ACETYLMURAMOYL-L-ALANINE AMIDASE AMID"/>
    <property type="match status" value="1"/>
</dbReference>
<dbReference type="PANTHER" id="PTHR30417">
    <property type="entry name" value="N-ACETYLMURAMOYL-L-ALANINE AMIDASE AMID"/>
    <property type="match status" value="1"/>
</dbReference>
<dbReference type="Pfam" id="PF01510">
    <property type="entry name" value="Amidase_2"/>
    <property type="match status" value="1"/>
</dbReference>
<dbReference type="EC" id="3.5.1.28" evidence="2"/>
<dbReference type="InterPro" id="IPR036505">
    <property type="entry name" value="Amidase/PGRP_sf"/>
</dbReference>
<feature type="chain" id="PRO_5046470549" description="N-acetylmuramoyl-L-alanine amidase" evidence="5">
    <location>
        <begin position="21"/>
        <end position="476"/>
    </location>
</feature>
<sequence length="476" mass="50069">MLLAGSLLPLAHLAGPPASTAPTAPPSQTAPAGTLDSAFARAAATYEVPRDLLVTLGYAETHLDGHGGAPSASGGYGVMHLVSSPAGRTLERAATLTRQPVAALKADDAANIVGGAAVLRAYADELGLDATARKDPGKWYQAVAKYGNASTPEVSRLYADTVYELLAKGVQAVTTGGEAVTTTARTVQLDRGGYGTARDLGTLAAAAVDYPSARWVAARSSNYAVSKRPSSNVIDRIVVHVTQGSYAGTISWFQNPASQVSSHYVVRSSDGAVTQMVREKDRAWHAGNYNSRSVGIEHEGFVDNASWFTDSMYRASAALTRSIADRYGIPKDRAHIVGHNQVPGATHTDPGPKWDWTRYMQLVNGGGNPNTPQSVCGKGYTLVDSAALGSAGTVYLLYNTANDNNCVATMKNSSLGKATATTAYLEVQGQRRVTHSGNVTHYAGPVRGYALDKCVKWGGKAGSFSYNSPFEYCIST</sequence>
<dbReference type="Gene3D" id="3.40.80.10">
    <property type="entry name" value="Peptidoglycan recognition protein-like"/>
    <property type="match status" value="1"/>
</dbReference>
<evidence type="ECO:0000256" key="1">
    <source>
        <dbReference type="ARBA" id="ARBA00001561"/>
    </source>
</evidence>
<evidence type="ECO:0000259" key="6">
    <source>
        <dbReference type="SMART" id="SM00644"/>
    </source>
</evidence>
<evidence type="ECO:0000256" key="3">
    <source>
        <dbReference type="ARBA" id="ARBA00022801"/>
    </source>
</evidence>
<keyword evidence="3" id="KW-0378">Hydrolase</keyword>
<keyword evidence="8" id="KW-1185">Reference proteome</keyword>
<dbReference type="Gene3D" id="1.10.530.10">
    <property type="match status" value="1"/>
</dbReference>
<proteinExistence type="predicted"/>
<dbReference type="SMART" id="SM00644">
    <property type="entry name" value="Ami_2"/>
    <property type="match status" value="1"/>
</dbReference>
<comment type="caution">
    <text evidence="7">The sequence shown here is derived from an EMBL/GenBank/DDBJ whole genome shotgun (WGS) entry which is preliminary data.</text>
</comment>
<evidence type="ECO:0000313" key="8">
    <source>
        <dbReference type="Proteomes" id="UP001225356"/>
    </source>
</evidence>
<dbReference type="CDD" id="cd06583">
    <property type="entry name" value="PGRP"/>
    <property type="match status" value="1"/>
</dbReference>